<organism evidence="6 7">
    <name type="scientific">Nonomuraea recticatena</name>
    <dbReference type="NCBI Taxonomy" id="46178"/>
    <lineage>
        <taxon>Bacteria</taxon>
        <taxon>Bacillati</taxon>
        <taxon>Actinomycetota</taxon>
        <taxon>Actinomycetes</taxon>
        <taxon>Streptosporangiales</taxon>
        <taxon>Streptosporangiaceae</taxon>
        <taxon>Nonomuraea</taxon>
    </lineage>
</organism>
<feature type="compositionally biased region" description="Basic and acidic residues" evidence="4">
    <location>
        <begin position="7"/>
        <end position="16"/>
    </location>
</feature>
<dbReference type="PANTHER" id="PTHR33164:SF57">
    <property type="entry name" value="MARR-FAMILY TRANSCRIPTIONAL REGULATOR"/>
    <property type="match status" value="1"/>
</dbReference>
<gene>
    <name evidence="6" type="ORF">GCM10010412_097810</name>
</gene>
<dbReference type="PANTHER" id="PTHR33164">
    <property type="entry name" value="TRANSCRIPTIONAL REGULATOR, MARR FAMILY"/>
    <property type="match status" value="1"/>
</dbReference>
<keyword evidence="3" id="KW-0804">Transcription</keyword>
<dbReference type="EMBL" id="BAAATE010000061">
    <property type="protein sequence ID" value="GAA2700578.1"/>
    <property type="molecule type" value="Genomic_DNA"/>
</dbReference>
<keyword evidence="1" id="KW-0805">Transcription regulation</keyword>
<protein>
    <recommendedName>
        <fullName evidence="5">HTH marR-type domain-containing protein</fullName>
    </recommendedName>
</protein>
<evidence type="ECO:0000256" key="2">
    <source>
        <dbReference type="ARBA" id="ARBA00023125"/>
    </source>
</evidence>
<dbReference type="PROSITE" id="PS50995">
    <property type="entry name" value="HTH_MARR_2"/>
    <property type="match status" value="1"/>
</dbReference>
<evidence type="ECO:0000256" key="1">
    <source>
        <dbReference type="ARBA" id="ARBA00023015"/>
    </source>
</evidence>
<evidence type="ECO:0000313" key="6">
    <source>
        <dbReference type="EMBL" id="GAA2700578.1"/>
    </source>
</evidence>
<keyword evidence="7" id="KW-1185">Reference proteome</keyword>
<accession>A0ABP6FSX1</accession>
<evidence type="ECO:0000256" key="3">
    <source>
        <dbReference type="ARBA" id="ARBA00023163"/>
    </source>
</evidence>
<dbReference type="PROSITE" id="PS01117">
    <property type="entry name" value="HTH_MARR_1"/>
    <property type="match status" value="1"/>
</dbReference>
<proteinExistence type="predicted"/>
<feature type="region of interest" description="Disordered" evidence="4">
    <location>
        <begin position="1"/>
        <end position="34"/>
    </location>
</feature>
<dbReference type="InterPro" id="IPR039422">
    <property type="entry name" value="MarR/SlyA-like"/>
</dbReference>
<dbReference type="PRINTS" id="PR00598">
    <property type="entry name" value="HTHMARR"/>
</dbReference>
<sequence>MMPDIVKPPDKIRLPEGPHTMTTRSGTPERQDAPSLPLSTLLTQARDIALEGLHQWLADEGFGGIRYVHGSVFRYIDPEGSRLTTLAERAGLTKQAIAELVDELEDHGYLERVADPGDRRAKIIRLTDQGRMAKLAAARFFEDVEQRWSRLLGRDQVAMLRHALEQVIALEAVSTPTASPPQ</sequence>
<name>A0ABP6FSX1_9ACTN</name>
<comment type="caution">
    <text evidence="6">The sequence shown here is derived from an EMBL/GenBank/DDBJ whole genome shotgun (WGS) entry which is preliminary data.</text>
</comment>
<reference evidence="7" key="1">
    <citation type="journal article" date="2019" name="Int. J. Syst. Evol. Microbiol.">
        <title>The Global Catalogue of Microorganisms (GCM) 10K type strain sequencing project: providing services to taxonomists for standard genome sequencing and annotation.</title>
        <authorList>
            <consortium name="The Broad Institute Genomics Platform"/>
            <consortium name="The Broad Institute Genome Sequencing Center for Infectious Disease"/>
            <person name="Wu L."/>
            <person name="Ma J."/>
        </authorList>
    </citation>
    <scope>NUCLEOTIDE SEQUENCE [LARGE SCALE GENOMIC DNA]</scope>
    <source>
        <strain evidence="7">JCM 6835</strain>
    </source>
</reference>
<dbReference type="Pfam" id="PF12802">
    <property type="entry name" value="MarR_2"/>
    <property type="match status" value="1"/>
</dbReference>
<dbReference type="Gene3D" id="1.10.10.10">
    <property type="entry name" value="Winged helix-like DNA-binding domain superfamily/Winged helix DNA-binding domain"/>
    <property type="match status" value="1"/>
</dbReference>
<evidence type="ECO:0000256" key="4">
    <source>
        <dbReference type="SAM" id="MobiDB-lite"/>
    </source>
</evidence>
<evidence type="ECO:0000259" key="5">
    <source>
        <dbReference type="PROSITE" id="PS50995"/>
    </source>
</evidence>
<dbReference type="Proteomes" id="UP001501666">
    <property type="component" value="Unassembled WGS sequence"/>
</dbReference>
<dbReference type="SMART" id="SM00347">
    <property type="entry name" value="HTH_MARR"/>
    <property type="match status" value="1"/>
</dbReference>
<dbReference type="SUPFAM" id="SSF46785">
    <property type="entry name" value="Winged helix' DNA-binding domain"/>
    <property type="match status" value="1"/>
</dbReference>
<evidence type="ECO:0000313" key="7">
    <source>
        <dbReference type="Proteomes" id="UP001501666"/>
    </source>
</evidence>
<dbReference type="InterPro" id="IPR036390">
    <property type="entry name" value="WH_DNA-bd_sf"/>
</dbReference>
<dbReference type="InterPro" id="IPR023187">
    <property type="entry name" value="Tscrpt_reg_MarR-type_CS"/>
</dbReference>
<dbReference type="InterPro" id="IPR036388">
    <property type="entry name" value="WH-like_DNA-bd_sf"/>
</dbReference>
<feature type="domain" description="HTH marR-type" evidence="5">
    <location>
        <begin position="35"/>
        <end position="169"/>
    </location>
</feature>
<keyword evidence="2" id="KW-0238">DNA-binding</keyword>
<dbReference type="InterPro" id="IPR000835">
    <property type="entry name" value="HTH_MarR-typ"/>
</dbReference>